<evidence type="ECO:0000256" key="2">
    <source>
        <dbReference type="SAM" id="MobiDB-lite"/>
    </source>
</evidence>
<keyword evidence="3" id="KW-1133">Transmembrane helix</keyword>
<accession>A0A514C8V8</accession>
<feature type="region of interest" description="Disordered" evidence="2">
    <location>
        <begin position="124"/>
        <end position="153"/>
    </location>
</feature>
<dbReference type="RefSeq" id="WP_172694064.1">
    <property type="nucleotide sequence ID" value="NZ_CP101058.1"/>
</dbReference>
<feature type="coiled-coil region" evidence="1">
    <location>
        <begin position="75"/>
        <end position="123"/>
    </location>
</feature>
<evidence type="ECO:0000256" key="1">
    <source>
        <dbReference type="SAM" id="Coils"/>
    </source>
</evidence>
<evidence type="ECO:0000313" key="4">
    <source>
        <dbReference type="EMBL" id="QDH76109.1"/>
    </source>
</evidence>
<sequence length="460" mass="48186">MANINVKTRRKQVVVLIAVLCGLGVIGGVAWYLGQPVKPAAKAAPKPAPNMTGVVSSSFDKKLEGAAVANLQETASEADKKIRAFSGRIDKLEQTNKAYRDKIEQQEKDLSVLQEQLTELQSERAFPSADTGGNGIPAGGMPSPNAGASQPVIPPPTAFYPGGQGYAAPQSQLVVNPDLGRGLSSVTIEYEDDKAPEAAVPELPYIPSGSFAQAIIIEGADANASVTGNSNPSPMQFRLTGPVLMANNEEYDLRGCMVTAGVYGDISSERALVRTDRLSCKLFGHTVDMKFKGHISFMGKNGIKGEPVIRNGEMIGYAFAGGAIDAIGGGIGKVGQTTVGIGAADTTSFGDVARAGLGSGTSQVGKTLSDYFIKRAEQYHPVIPIGAGVDVTVVFQEGFQLEFADVKKKKAAKTPVKEAVQQGITVSKETLRELNLGSPVPSNPAPAPAYGYSQPSSYQP</sequence>
<gene>
    <name evidence="4" type="primary">traB</name>
</gene>
<dbReference type="EMBL" id="MK851048">
    <property type="protein sequence ID" value="QDH76109.1"/>
    <property type="molecule type" value="Genomic_DNA"/>
</dbReference>
<reference evidence="4" key="1">
    <citation type="submission" date="2019-04" db="EMBL/GenBank/DDBJ databases">
        <authorList>
            <person name="Hu G."/>
            <person name="Luo X."/>
        </authorList>
    </citation>
    <scope>NUCLEOTIDE SEQUENCE</scope>
    <source>
        <strain evidence="4">MM1L5</strain>
        <plasmid evidence="4">pMM1L5</plasmid>
    </source>
</reference>
<feature type="region of interest" description="Disordered" evidence="2">
    <location>
        <begin position="435"/>
        <end position="460"/>
    </location>
</feature>
<evidence type="ECO:0000256" key="3">
    <source>
        <dbReference type="SAM" id="Phobius"/>
    </source>
</evidence>
<geneLocation type="plasmid" evidence="4">
    <name>pMM1L5</name>
</geneLocation>
<organism evidence="4">
    <name type="scientific">Morganella morganii</name>
    <name type="common">Proteus morganii</name>
    <dbReference type="NCBI Taxonomy" id="582"/>
    <lineage>
        <taxon>Bacteria</taxon>
        <taxon>Pseudomonadati</taxon>
        <taxon>Pseudomonadota</taxon>
        <taxon>Gammaproteobacteria</taxon>
        <taxon>Enterobacterales</taxon>
        <taxon>Morganellaceae</taxon>
        <taxon>Morganella</taxon>
    </lineage>
</organism>
<dbReference type="InterPro" id="IPR005498">
    <property type="entry name" value="T4SS_VirB10/TraB/TrbI"/>
</dbReference>
<proteinExistence type="predicted"/>
<keyword evidence="3" id="KW-0812">Transmembrane</keyword>
<dbReference type="AlphaFoldDB" id="A0A514C8V8"/>
<keyword evidence="3" id="KW-0472">Membrane</keyword>
<feature type="transmembrane region" description="Helical" evidence="3">
    <location>
        <begin position="12"/>
        <end position="33"/>
    </location>
</feature>
<dbReference type="CDD" id="cd16430">
    <property type="entry name" value="TraB"/>
    <property type="match status" value="1"/>
</dbReference>
<name>A0A514C8V8_MORMO</name>
<protein>
    <submittedName>
        <fullName evidence="4">TraB</fullName>
    </submittedName>
</protein>
<keyword evidence="4" id="KW-0614">Plasmid</keyword>
<dbReference type="Pfam" id="PF03743">
    <property type="entry name" value="TrbI"/>
    <property type="match status" value="1"/>
</dbReference>
<keyword evidence="1" id="KW-0175">Coiled coil</keyword>